<dbReference type="RefSeq" id="WP_246456842.1">
    <property type="nucleotide sequence ID" value="NZ_JACHIV010000001.1"/>
</dbReference>
<evidence type="ECO:0000259" key="2">
    <source>
        <dbReference type="Pfam" id="PF09851"/>
    </source>
</evidence>
<dbReference type="EMBL" id="JACHIV010000001">
    <property type="protein sequence ID" value="MBB5070007.1"/>
    <property type="molecule type" value="Genomic_DNA"/>
</dbReference>
<keyword evidence="1" id="KW-0472">Membrane</keyword>
<organism evidence="3 4">
    <name type="scientific">Saccharopolyspora gloriosae</name>
    <dbReference type="NCBI Taxonomy" id="455344"/>
    <lineage>
        <taxon>Bacteria</taxon>
        <taxon>Bacillati</taxon>
        <taxon>Actinomycetota</taxon>
        <taxon>Actinomycetes</taxon>
        <taxon>Pseudonocardiales</taxon>
        <taxon>Pseudonocardiaceae</taxon>
        <taxon>Saccharopolyspora</taxon>
    </lineage>
</organism>
<evidence type="ECO:0000313" key="3">
    <source>
        <dbReference type="EMBL" id="MBB5070007.1"/>
    </source>
</evidence>
<keyword evidence="4" id="KW-1185">Reference proteome</keyword>
<evidence type="ECO:0000256" key="1">
    <source>
        <dbReference type="SAM" id="Phobius"/>
    </source>
</evidence>
<dbReference type="Proteomes" id="UP000580474">
    <property type="component" value="Unassembled WGS sequence"/>
</dbReference>
<keyword evidence="1" id="KW-0812">Transmembrane</keyword>
<dbReference type="AlphaFoldDB" id="A0A840NP27"/>
<gene>
    <name evidence="3" type="ORF">BJ969_003095</name>
</gene>
<name>A0A840NP27_9PSEU</name>
<protein>
    <submittedName>
        <fullName evidence="3">Putative membrane protein</fullName>
    </submittedName>
</protein>
<accession>A0A840NP27</accession>
<keyword evidence="1" id="KW-1133">Transmembrane helix</keyword>
<dbReference type="Pfam" id="PF09851">
    <property type="entry name" value="SHOCT"/>
    <property type="match status" value="1"/>
</dbReference>
<dbReference type="InterPro" id="IPR018649">
    <property type="entry name" value="SHOCT"/>
</dbReference>
<reference evidence="3 4" key="1">
    <citation type="submission" date="2020-08" db="EMBL/GenBank/DDBJ databases">
        <title>Sequencing the genomes of 1000 actinobacteria strains.</title>
        <authorList>
            <person name="Klenk H.-P."/>
        </authorList>
    </citation>
    <scope>NUCLEOTIDE SEQUENCE [LARGE SCALE GENOMIC DNA]</scope>
    <source>
        <strain evidence="3 4">DSM 45582</strain>
    </source>
</reference>
<feature type="domain" description="SHOCT" evidence="2">
    <location>
        <begin position="53"/>
        <end position="77"/>
    </location>
</feature>
<sequence>MYGYGPGLCWMFVLPIIWLMFLAFLGLIVWAVVRLTREWRPRHDNGAAHQETAEEILDRRYARGEIDAEEYRQARANLTEHRGKE</sequence>
<evidence type="ECO:0000313" key="4">
    <source>
        <dbReference type="Proteomes" id="UP000580474"/>
    </source>
</evidence>
<feature type="transmembrane region" description="Helical" evidence="1">
    <location>
        <begin position="12"/>
        <end position="33"/>
    </location>
</feature>
<proteinExistence type="predicted"/>
<comment type="caution">
    <text evidence="3">The sequence shown here is derived from an EMBL/GenBank/DDBJ whole genome shotgun (WGS) entry which is preliminary data.</text>
</comment>